<reference evidence="15 16" key="1">
    <citation type="submission" date="2018-03" db="EMBL/GenBank/DDBJ databases">
        <title>Genomic Encyclopedia of Archaeal and Bacterial Type Strains, Phase II (KMG-II): from individual species to whole genera.</title>
        <authorList>
            <person name="Goeker M."/>
        </authorList>
    </citation>
    <scope>NUCLEOTIDE SEQUENCE [LARGE SCALE GENOMIC DNA]</scope>
    <source>
        <strain evidence="15 16">DSM 19711</strain>
    </source>
</reference>
<dbReference type="PROSITE" id="PS51746">
    <property type="entry name" value="PPM_2"/>
    <property type="match status" value="1"/>
</dbReference>
<dbReference type="GO" id="GO:0046872">
    <property type="term" value="F:metal ion binding"/>
    <property type="evidence" value="ECO:0007669"/>
    <property type="project" value="UniProtKB-KW"/>
</dbReference>
<dbReference type="Pfam" id="PF13672">
    <property type="entry name" value="PP2C_2"/>
    <property type="match status" value="1"/>
</dbReference>
<name>A0A2T0QZN5_9ACTN</name>
<keyword evidence="13" id="KW-1133">Transmembrane helix</keyword>
<evidence type="ECO:0000256" key="4">
    <source>
        <dbReference type="ARBA" id="ARBA00022801"/>
    </source>
</evidence>
<dbReference type="NCBIfam" id="NF033484">
    <property type="entry name" value="Stp1_PP2C_phos"/>
    <property type="match status" value="1"/>
</dbReference>
<dbReference type="PANTHER" id="PTHR13832:SF827">
    <property type="entry name" value="PROTEIN PHOSPHATASE 1L"/>
    <property type="match status" value="1"/>
</dbReference>
<evidence type="ECO:0000256" key="6">
    <source>
        <dbReference type="ARBA" id="ARBA00023211"/>
    </source>
</evidence>
<evidence type="ECO:0000313" key="15">
    <source>
        <dbReference type="EMBL" id="PRY12142.1"/>
    </source>
</evidence>
<sequence length="462" mass="48159">MAIALNYAARSDVGLGRTTNQDSGYAGPHLLVVADGMGGHAGGDVASSLAVGEMSVLDGESHGSDDAAEHLRHAIEASNEQLRHRVADEPDLAGMGTTVTAILRAGSRLVLAHIGDSRGYLLREGRLTQLTKDHSYVQSLIDEGRISPEEAERHPQRSVIMRVLTGRDDDEADVSVREAKPGDRYLLCSDGLSGVVSHDTIAETLASGLDPDTTCQRLVELALRGGGPDNITCLVADVVELGVGAAPSTTPQVVGAAAFHRPRRSSAAGTPAARAAALRAAAHDGDDSADDSEDDHDGTGRRPLTDRERRRRRVRWVAGPLLLVVLLAAGGLAAWRWSQQQYFVGADGGTVAIYQGLSQDVGPVRTSHVLESTTVQVADLPTTWARRVEARVTSNSLASARELVSNLEGFAAACRAATTPGTPTPGTPTAAPTDSPTTAPTTTTPAPSPSRTVAPEDCGGVG</sequence>
<proteinExistence type="predicted"/>
<dbReference type="Proteomes" id="UP000238083">
    <property type="component" value="Unassembled WGS sequence"/>
</dbReference>
<dbReference type="InterPro" id="IPR036457">
    <property type="entry name" value="PPM-type-like_dom_sf"/>
</dbReference>
<evidence type="ECO:0000256" key="12">
    <source>
        <dbReference type="SAM" id="MobiDB-lite"/>
    </source>
</evidence>
<dbReference type="EC" id="3.1.3.16" evidence="2"/>
<evidence type="ECO:0000256" key="1">
    <source>
        <dbReference type="ARBA" id="ARBA00001936"/>
    </source>
</evidence>
<dbReference type="SUPFAM" id="SSF81606">
    <property type="entry name" value="PP2C-like"/>
    <property type="match status" value="1"/>
</dbReference>
<dbReference type="FunFam" id="3.60.40.10:FF:000002">
    <property type="entry name" value="Serine/threonine phosphatase stp"/>
    <property type="match status" value="1"/>
</dbReference>
<feature type="region of interest" description="Disordered" evidence="12">
    <location>
        <begin position="262"/>
        <end position="308"/>
    </location>
</feature>
<comment type="cofactor">
    <cofactor evidence="1">
        <name>Mn(2+)</name>
        <dbReference type="ChEBI" id="CHEBI:29035"/>
    </cofactor>
</comment>
<feature type="transmembrane region" description="Helical" evidence="13">
    <location>
        <begin position="316"/>
        <end position="337"/>
    </location>
</feature>
<evidence type="ECO:0000256" key="8">
    <source>
        <dbReference type="ARBA" id="ARBA00048336"/>
    </source>
</evidence>
<organism evidence="15 16">
    <name type="scientific">Kineococcus rhizosphaerae</name>
    <dbReference type="NCBI Taxonomy" id="559628"/>
    <lineage>
        <taxon>Bacteria</taxon>
        <taxon>Bacillati</taxon>
        <taxon>Actinomycetota</taxon>
        <taxon>Actinomycetes</taxon>
        <taxon>Kineosporiales</taxon>
        <taxon>Kineosporiaceae</taxon>
        <taxon>Kineococcus</taxon>
    </lineage>
</organism>
<dbReference type="EMBL" id="PVZF01000011">
    <property type="protein sequence ID" value="PRY12142.1"/>
    <property type="molecule type" value="Genomic_DNA"/>
</dbReference>
<evidence type="ECO:0000256" key="5">
    <source>
        <dbReference type="ARBA" id="ARBA00022912"/>
    </source>
</evidence>
<accession>A0A2T0QZN5</accession>
<dbReference type="SMART" id="SM00332">
    <property type="entry name" value="PP2Cc"/>
    <property type="match status" value="1"/>
</dbReference>
<evidence type="ECO:0000256" key="13">
    <source>
        <dbReference type="SAM" id="Phobius"/>
    </source>
</evidence>
<dbReference type="InterPro" id="IPR015655">
    <property type="entry name" value="PP2C"/>
</dbReference>
<evidence type="ECO:0000256" key="9">
    <source>
        <dbReference type="ARBA" id="ARBA00071184"/>
    </source>
</evidence>
<protein>
    <recommendedName>
        <fullName evidence="9">Serine/threonine protein phosphatase PstP</fullName>
        <ecNumber evidence="2">3.1.3.16</ecNumber>
    </recommendedName>
    <alternativeName>
        <fullName evidence="11">Mycobacterial Ser/Thr phosphatase</fullName>
    </alternativeName>
    <alternativeName>
        <fullName evidence="10">PP2C-family Ser/Thr phosphatase</fullName>
    </alternativeName>
</protein>
<dbReference type="OrthoDB" id="9801841at2"/>
<dbReference type="GO" id="GO:0004722">
    <property type="term" value="F:protein serine/threonine phosphatase activity"/>
    <property type="evidence" value="ECO:0007669"/>
    <property type="project" value="UniProtKB-EC"/>
</dbReference>
<feature type="compositionally biased region" description="Basic and acidic residues" evidence="12">
    <location>
        <begin position="297"/>
        <end position="308"/>
    </location>
</feature>
<keyword evidence="13" id="KW-0812">Transmembrane</keyword>
<comment type="caution">
    <text evidence="15">The sequence shown here is derived from an EMBL/GenBank/DDBJ whole genome shotgun (WGS) entry which is preliminary data.</text>
</comment>
<dbReference type="SMART" id="SM00331">
    <property type="entry name" value="PP2C_SIG"/>
    <property type="match status" value="1"/>
</dbReference>
<feature type="region of interest" description="Disordered" evidence="12">
    <location>
        <begin position="416"/>
        <end position="462"/>
    </location>
</feature>
<dbReference type="AlphaFoldDB" id="A0A2T0QZN5"/>
<feature type="compositionally biased region" description="Low complexity" evidence="12">
    <location>
        <begin position="265"/>
        <end position="280"/>
    </location>
</feature>
<evidence type="ECO:0000313" key="16">
    <source>
        <dbReference type="Proteomes" id="UP000238083"/>
    </source>
</evidence>
<dbReference type="CDD" id="cd00143">
    <property type="entry name" value="PP2Cc"/>
    <property type="match status" value="1"/>
</dbReference>
<evidence type="ECO:0000256" key="10">
    <source>
        <dbReference type="ARBA" id="ARBA00077741"/>
    </source>
</evidence>
<evidence type="ECO:0000256" key="7">
    <source>
        <dbReference type="ARBA" id="ARBA00047761"/>
    </source>
</evidence>
<keyword evidence="16" id="KW-1185">Reference proteome</keyword>
<keyword evidence="5" id="KW-0904">Protein phosphatase</keyword>
<dbReference type="InterPro" id="IPR001932">
    <property type="entry name" value="PPM-type_phosphatase-like_dom"/>
</dbReference>
<comment type="catalytic activity">
    <reaction evidence="7">
        <text>O-phospho-L-seryl-[protein] + H2O = L-seryl-[protein] + phosphate</text>
        <dbReference type="Rhea" id="RHEA:20629"/>
        <dbReference type="Rhea" id="RHEA-COMP:9863"/>
        <dbReference type="Rhea" id="RHEA-COMP:11604"/>
        <dbReference type="ChEBI" id="CHEBI:15377"/>
        <dbReference type="ChEBI" id="CHEBI:29999"/>
        <dbReference type="ChEBI" id="CHEBI:43474"/>
        <dbReference type="ChEBI" id="CHEBI:83421"/>
        <dbReference type="EC" id="3.1.3.16"/>
    </reaction>
</comment>
<evidence type="ECO:0000259" key="14">
    <source>
        <dbReference type="PROSITE" id="PS51746"/>
    </source>
</evidence>
<feature type="domain" description="PPM-type phosphatase" evidence="14">
    <location>
        <begin position="6"/>
        <end position="238"/>
    </location>
</feature>
<feature type="compositionally biased region" description="Low complexity" evidence="12">
    <location>
        <begin position="427"/>
        <end position="455"/>
    </location>
</feature>
<evidence type="ECO:0000256" key="3">
    <source>
        <dbReference type="ARBA" id="ARBA00022723"/>
    </source>
</evidence>
<dbReference type="Gene3D" id="3.60.40.10">
    <property type="entry name" value="PPM-type phosphatase domain"/>
    <property type="match status" value="1"/>
</dbReference>
<keyword evidence="3" id="KW-0479">Metal-binding</keyword>
<keyword evidence="13" id="KW-0472">Membrane</keyword>
<feature type="compositionally biased region" description="Acidic residues" evidence="12">
    <location>
        <begin position="287"/>
        <end position="296"/>
    </location>
</feature>
<dbReference type="RefSeq" id="WP_106213682.1">
    <property type="nucleotide sequence ID" value="NZ_PVZF01000011.1"/>
</dbReference>
<dbReference type="PANTHER" id="PTHR13832">
    <property type="entry name" value="PROTEIN PHOSPHATASE 2C"/>
    <property type="match status" value="1"/>
</dbReference>
<gene>
    <name evidence="15" type="ORF">CLV37_11199</name>
</gene>
<comment type="catalytic activity">
    <reaction evidence="8">
        <text>O-phospho-L-threonyl-[protein] + H2O = L-threonyl-[protein] + phosphate</text>
        <dbReference type="Rhea" id="RHEA:47004"/>
        <dbReference type="Rhea" id="RHEA-COMP:11060"/>
        <dbReference type="Rhea" id="RHEA-COMP:11605"/>
        <dbReference type="ChEBI" id="CHEBI:15377"/>
        <dbReference type="ChEBI" id="CHEBI:30013"/>
        <dbReference type="ChEBI" id="CHEBI:43474"/>
        <dbReference type="ChEBI" id="CHEBI:61977"/>
        <dbReference type="EC" id="3.1.3.16"/>
    </reaction>
</comment>
<evidence type="ECO:0000256" key="2">
    <source>
        <dbReference type="ARBA" id="ARBA00013081"/>
    </source>
</evidence>
<evidence type="ECO:0000256" key="11">
    <source>
        <dbReference type="ARBA" id="ARBA00079123"/>
    </source>
</evidence>
<keyword evidence="4" id="KW-0378">Hydrolase</keyword>
<keyword evidence="6" id="KW-0464">Manganese</keyword>